<keyword evidence="2" id="KW-1185">Reference proteome</keyword>
<sequence length="104" mass="11949">MMRSSREIDMKTPVILTGKGLLFKDGSLNMLHLKCKYIWLPWQETRMSRNFLVPDSEDIIAFPVMSLAKYHTKKANESTQMGRPDARYASSTARFFTLRSAATD</sequence>
<gene>
    <name evidence="1" type="ORF">ACFQO0_16390</name>
</gene>
<dbReference type="Proteomes" id="UP001596379">
    <property type="component" value="Unassembled WGS sequence"/>
</dbReference>
<protein>
    <submittedName>
        <fullName evidence="1">Uncharacterized protein</fullName>
    </submittedName>
</protein>
<reference evidence="2" key="1">
    <citation type="journal article" date="2019" name="Int. J. Syst. Evol. Microbiol.">
        <title>The Global Catalogue of Microorganisms (GCM) 10K type strain sequencing project: providing services to taxonomists for standard genome sequencing and annotation.</title>
        <authorList>
            <consortium name="The Broad Institute Genomics Platform"/>
            <consortium name="The Broad Institute Genome Sequencing Center for Infectious Disease"/>
            <person name="Wu L."/>
            <person name="Ma J."/>
        </authorList>
    </citation>
    <scope>NUCLEOTIDE SEQUENCE [LARGE SCALE GENOMIC DNA]</scope>
    <source>
        <strain evidence="2">CCUG 36956</strain>
    </source>
</reference>
<dbReference type="EMBL" id="JBHTCC010000005">
    <property type="protein sequence ID" value="MFC7300019.1"/>
    <property type="molecule type" value="Genomic_DNA"/>
</dbReference>
<comment type="caution">
    <text evidence="1">The sequence shown here is derived from an EMBL/GenBank/DDBJ whole genome shotgun (WGS) entry which is preliminary data.</text>
</comment>
<evidence type="ECO:0000313" key="1">
    <source>
        <dbReference type="EMBL" id="MFC7300019.1"/>
    </source>
</evidence>
<accession>A0ABW2J925</accession>
<organism evidence="1 2">
    <name type="scientific">Herminiimonas aquatilis</name>
    <dbReference type="NCBI Taxonomy" id="345342"/>
    <lineage>
        <taxon>Bacteria</taxon>
        <taxon>Pseudomonadati</taxon>
        <taxon>Pseudomonadota</taxon>
        <taxon>Betaproteobacteria</taxon>
        <taxon>Burkholderiales</taxon>
        <taxon>Oxalobacteraceae</taxon>
        <taxon>Herminiimonas</taxon>
    </lineage>
</organism>
<proteinExistence type="predicted"/>
<name>A0ABW2J925_9BURK</name>
<evidence type="ECO:0000313" key="2">
    <source>
        <dbReference type="Proteomes" id="UP001596379"/>
    </source>
</evidence>
<dbReference type="RefSeq" id="WP_382236826.1">
    <property type="nucleotide sequence ID" value="NZ_JBHTCC010000005.1"/>
</dbReference>